<dbReference type="EMBL" id="CAXAMM010015424">
    <property type="protein sequence ID" value="CAK9036292.1"/>
    <property type="molecule type" value="Genomic_DNA"/>
</dbReference>
<accession>A0ABP0LDC6</accession>
<evidence type="ECO:0000256" key="1">
    <source>
        <dbReference type="SAM" id="MobiDB-lite"/>
    </source>
</evidence>
<dbReference type="Proteomes" id="UP001642464">
    <property type="component" value="Unassembled WGS sequence"/>
</dbReference>
<protein>
    <submittedName>
        <fullName evidence="3">Uncharacterized protein</fullName>
    </submittedName>
</protein>
<evidence type="ECO:0000256" key="2">
    <source>
        <dbReference type="SAM" id="SignalP"/>
    </source>
</evidence>
<name>A0ABP0LDC6_9DINO</name>
<comment type="caution">
    <text evidence="3">The sequence shown here is derived from an EMBL/GenBank/DDBJ whole genome shotgun (WGS) entry which is preliminary data.</text>
</comment>
<evidence type="ECO:0000313" key="4">
    <source>
        <dbReference type="Proteomes" id="UP001642464"/>
    </source>
</evidence>
<feature type="region of interest" description="Disordered" evidence="1">
    <location>
        <begin position="603"/>
        <end position="631"/>
    </location>
</feature>
<gene>
    <name evidence="3" type="ORF">SCF082_LOCUS21663</name>
</gene>
<proteinExistence type="predicted"/>
<sequence length="631" mass="69930">MLRRVALPWLVVLLGKCSATRVQVSQEEVATRTDNNPLFRPVQRTATQAATEFVAARWAQVEARLPLAARNLFRGRTQGVAPLPVSEELSTMVRPTVRWVPKMPTQQQVPLGIGRLGRAPQLPTANAGATVHAAMRAPFVRAFRALERAQRVGKYRYSTVRPMGRSIFPKRQELPQHLRDILARKDMKESRLMQQGKKGGICTREQRAAFASRFRYNAFSGSNSLSYQHGSSKLTSLYLVTSEAGDHNGAFKGLNGGAQSFGSMCYRLLQMSSHYNVVFKRVDSVKAATEFAQSLRSDKVFGQGIKHVTISGHGNPTTLVLGSDRLLTTQVGTKTSETAKLLDALRPMLIEQGEARSTVFLESCSTGKQPTNVKLKPLAQNIAESLPGVEVHAFKDAMYPAQVKLQGSFFEDALFKCTVGSPNGCLKATTFMSKSLQAVALLQRRQRMELLENETENVTDEEEFKFYHGVTFLADVEMCAEWCSMIEECNSFEFAEFEEQEDWVDSPLGLCSLYEQKEPDAEVEEEDMDMEERLRSFTIDEDDVPLKALDPATIRVLARCLLGTCAAPRSAFGISADESKFKVIAALEIASDERLGEPAKAEGFSFSVPGPGDPWRSTQKTCVGSVDSRRL</sequence>
<organism evidence="3 4">
    <name type="scientific">Durusdinium trenchii</name>
    <dbReference type="NCBI Taxonomy" id="1381693"/>
    <lineage>
        <taxon>Eukaryota</taxon>
        <taxon>Sar</taxon>
        <taxon>Alveolata</taxon>
        <taxon>Dinophyceae</taxon>
        <taxon>Suessiales</taxon>
        <taxon>Symbiodiniaceae</taxon>
        <taxon>Durusdinium</taxon>
    </lineage>
</organism>
<evidence type="ECO:0000313" key="3">
    <source>
        <dbReference type="EMBL" id="CAK9036292.1"/>
    </source>
</evidence>
<keyword evidence="2" id="KW-0732">Signal</keyword>
<reference evidence="3 4" key="1">
    <citation type="submission" date="2024-02" db="EMBL/GenBank/DDBJ databases">
        <authorList>
            <person name="Chen Y."/>
            <person name="Shah S."/>
            <person name="Dougan E. K."/>
            <person name="Thang M."/>
            <person name="Chan C."/>
        </authorList>
    </citation>
    <scope>NUCLEOTIDE SEQUENCE [LARGE SCALE GENOMIC DNA]</scope>
</reference>
<feature type="chain" id="PRO_5045596682" evidence="2">
    <location>
        <begin position="20"/>
        <end position="631"/>
    </location>
</feature>
<keyword evidence="4" id="KW-1185">Reference proteome</keyword>
<feature type="signal peptide" evidence="2">
    <location>
        <begin position="1"/>
        <end position="19"/>
    </location>
</feature>